<gene>
    <name evidence="1" type="ORF">JOD45_000731</name>
</gene>
<reference evidence="1 2" key="1">
    <citation type="submission" date="2021-01" db="EMBL/GenBank/DDBJ databases">
        <title>Genomic Encyclopedia of Type Strains, Phase IV (KMG-IV): sequencing the most valuable type-strain genomes for metagenomic binning, comparative biology and taxonomic classification.</title>
        <authorList>
            <person name="Goeker M."/>
        </authorList>
    </citation>
    <scope>NUCLEOTIDE SEQUENCE [LARGE SCALE GENOMIC DNA]</scope>
    <source>
        <strain evidence="1 2">DSM 28236</strain>
    </source>
</reference>
<dbReference type="EMBL" id="JAFBER010000003">
    <property type="protein sequence ID" value="MBM7644538.1"/>
    <property type="molecule type" value="Genomic_DNA"/>
</dbReference>
<proteinExistence type="predicted"/>
<evidence type="ECO:0000313" key="2">
    <source>
        <dbReference type="Proteomes" id="UP000808914"/>
    </source>
</evidence>
<name>A0ABS2PWX1_9BACL</name>
<sequence>MGWLVGRYKFTAPFSLKSSLATSSGGRTNLLPTMYSFKMALINAAFQMGKDGEKEFEWIKRLDIRFKPPKKAIVQNSFVKILRESRKEVLKDNPDQWLSPTVSLREYIIYDGELLVAIKDSLLMDEQVQTLEKLMVHINQLGKRSSFVQFISFTKMNEIDRAFTFLLKDEMIQMPSSLTVQYLDDMGEKAIFSSINSFDQKRATIGKDRLFVPVGIPYKLKRSSRSYSCYERID</sequence>
<protein>
    <submittedName>
        <fullName evidence="1">Uncharacterized protein</fullName>
    </submittedName>
</protein>
<comment type="caution">
    <text evidence="1">The sequence shown here is derived from an EMBL/GenBank/DDBJ whole genome shotgun (WGS) entry which is preliminary data.</text>
</comment>
<organism evidence="1 2">
    <name type="scientific">Scopulibacillus daqui</name>
    <dbReference type="NCBI Taxonomy" id="1469162"/>
    <lineage>
        <taxon>Bacteria</taxon>
        <taxon>Bacillati</taxon>
        <taxon>Bacillota</taxon>
        <taxon>Bacilli</taxon>
        <taxon>Bacillales</taxon>
        <taxon>Sporolactobacillaceae</taxon>
        <taxon>Scopulibacillus</taxon>
    </lineage>
</organism>
<keyword evidence="2" id="KW-1185">Reference proteome</keyword>
<accession>A0ABS2PWX1</accession>
<dbReference type="Proteomes" id="UP000808914">
    <property type="component" value="Unassembled WGS sequence"/>
</dbReference>
<evidence type="ECO:0000313" key="1">
    <source>
        <dbReference type="EMBL" id="MBM7644538.1"/>
    </source>
</evidence>
<dbReference type="RefSeq" id="WP_205002501.1">
    <property type="nucleotide sequence ID" value="NZ_JAFBER010000003.1"/>
</dbReference>